<evidence type="ECO:0000256" key="1">
    <source>
        <dbReference type="SAM" id="MobiDB-lite"/>
    </source>
</evidence>
<evidence type="ECO:0000313" key="3">
    <source>
        <dbReference type="Proteomes" id="UP001066276"/>
    </source>
</evidence>
<protein>
    <submittedName>
        <fullName evidence="2">Uncharacterized protein</fullName>
    </submittedName>
</protein>
<feature type="region of interest" description="Disordered" evidence="1">
    <location>
        <begin position="118"/>
        <end position="174"/>
    </location>
</feature>
<comment type="caution">
    <text evidence="2">The sequence shown here is derived from an EMBL/GenBank/DDBJ whole genome shotgun (WGS) entry which is preliminary data.</text>
</comment>
<accession>A0AAV7RPN9</accession>
<keyword evidence="3" id="KW-1185">Reference proteome</keyword>
<dbReference type="EMBL" id="JANPWB010000009">
    <property type="protein sequence ID" value="KAJ1154527.1"/>
    <property type="molecule type" value="Genomic_DNA"/>
</dbReference>
<dbReference type="AlphaFoldDB" id="A0AAV7RPN9"/>
<reference evidence="2" key="1">
    <citation type="journal article" date="2022" name="bioRxiv">
        <title>Sequencing and chromosome-scale assembly of the giantPleurodeles waltlgenome.</title>
        <authorList>
            <person name="Brown T."/>
            <person name="Elewa A."/>
            <person name="Iarovenko S."/>
            <person name="Subramanian E."/>
            <person name="Araus A.J."/>
            <person name="Petzold A."/>
            <person name="Susuki M."/>
            <person name="Suzuki K.-i.T."/>
            <person name="Hayashi T."/>
            <person name="Toyoda A."/>
            <person name="Oliveira C."/>
            <person name="Osipova E."/>
            <person name="Leigh N.D."/>
            <person name="Simon A."/>
            <person name="Yun M.H."/>
        </authorList>
    </citation>
    <scope>NUCLEOTIDE SEQUENCE</scope>
    <source>
        <strain evidence="2">20211129_DDA</strain>
        <tissue evidence="2">Liver</tissue>
    </source>
</reference>
<proteinExistence type="predicted"/>
<organism evidence="2 3">
    <name type="scientific">Pleurodeles waltl</name>
    <name type="common">Iberian ribbed newt</name>
    <dbReference type="NCBI Taxonomy" id="8319"/>
    <lineage>
        <taxon>Eukaryota</taxon>
        <taxon>Metazoa</taxon>
        <taxon>Chordata</taxon>
        <taxon>Craniata</taxon>
        <taxon>Vertebrata</taxon>
        <taxon>Euteleostomi</taxon>
        <taxon>Amphibia</taxon>
        <taxon>Batrachia</taxon>
        <taxon>Caudata</taxon>
        <taxon>Salamandroidea</taxon>
        <taxon>Salamandridae</taxon>
        <taxon>Pleurodelinae</taxon>
        <taxon>Pleurodeles</taxon>
    </lineage>
</organism>
<gene>
    <name evidence="2" type="ORF">NDU88_007278</name>
</gene>
<dbReference type="Proteomes" id="UP001066276">
    <property type="component" value="Chromosome 5"/>
</dbReference>
<evidence type="ECO:0000313" key="2">
    <source>
        <dbReference type="EMBL" id="KAJ1154527.1"/>
    </source>
</evidence>
<name>A0AAV7RPN9_PLEWA</name>
<sequence length="187" mass="20749">MAYYADEEDQIQDLQEMPLEHQMEERLVEPLGHHVQDSVNWALMKALKPFTQPLTNFDSRELLGEGSQPACSHPYDPMEVPNLQLQRSGGSSSAEILVQMAASVLCDNEYGRVAPREAASTFRMPSQPQVDSHEHSSSTSESEGSQKDSPLLKKKGKSHHLSSDIPAPGGQNLLFTPEDIIHHCSME</sequence>